<dbReference type="eggNOG" id="COG0628">
    <property type="taxonomic scope" value="Bacteria"/>
</dbReference>
<protein>
    <recommendedName>
        <fullName evidence="11">AI-2E family transporter</fullName>
    </recommendedName>
</protein>
<comment type="similarity">
    <text evidence="2">Belongs to the autoinducer-2 exporter (AI-2E) (TC 2.A.86) family.</text>
</comment>
<gene>
    <name evidence="9" type="ordered locus">Spirs_2894</name>
</gene>
<dbReference type="KEGG" id="ssm:Spirs_2894"/>
<evidence type="ECO:0000313" key="9">
    <source>
        <dbReference type="EMBL" id="ADK81997.1"/>
    </source>
</evidence>
<feature type="transmembrane region" description="Helical" evidence="8">
    <location>
        <begin position="49"/>
        <end position="69"/>
    </location>
</feature>
<dbReference type="Proteomes" id="UP000002318">
    <property type="component" value="Chromosome"/>
</dbReference>
<dbReference type="InterPro" id="IPR002549">
    <property type="entry name" value="AI-2E-like"/>
</dbReference>
<accession>E1R3M6</accession>
<reference evidence="9 10" key="1">
    <citation type="journal article" date="2010" name="Stand. Genomic Sci.">
        <title>Complete genome sequence of Spirochaeta smaragdinae type strain (SEBR 4228).</title>
        <authorList>
            <person name="Mavromatis K."/>
            <person name="Yasawong M."/>
            <person name="Chertkov O."/>
            <person name="Lapidus A."/>
            <person name="Lucas S."/>
            <person name="Nolan M."/>
            <person name="Del Rio T.G."/>
            <person name="Tice H."/>
            <person name="Cheng J.F."/>
            <person name="Pitluck S."/>
            <person name="Liolios K."/>
            <person name="Ivanova N."/>
            <person name="Tapia R."/>
            <person name="Han C."/>
            <person name="Bruce D."/>
            <person name="Goodwin L."/>
            <person name="Pati A."/>
            <person name="Chen A."/>
            <person name="Palaniappan K."/>
            <person name="Land M."/>
            <person name="Hauser L."/>
            <person name="Chang Y.J."/>
            <person name="Jeffries C.D."/>
            <person name="Detter J.C."/>
            <person name="Rohde M."/>
            <person name="Brambilla E."/>
            <person name="Spring S."/>
            <person name="Goker M."/>
            <person name="Sikorski J."/>
            <person name="Woyke T."/>
            <person name="Bristow J."/>
            <person name="Eisen J.A."/>
            <person name="Markowitz V."/>
            <person name="Hugenholtz P."/>
            <person name="Klenk H.P."/>
            <person name="Kyrpides N.C."/>
        </authorList>
    </citation>
    <scope>NUCLEOTIDE SEQUENCE [LARGE SCALE GENOMIC DNA]</scope>
    <source>
        <strain evidence="10">DSM 11293 / JCM 15392 / SEBR 4228</strain>
    </source>
</reference>
<evidence type="ECO:0000256" key="7">
    <source>
        <dbReference type="ARBA" id="ARBA00023136"/>
    </source>
</evidence>
<keyword evidence="5 8" id="KW-0812">Transmembrane</keyword>
<proteinExistence type="inferred from homology"/>
<name>E1R3M6_SEDSS</name>
<keyword evidence="10" id="KW-1185">Reference proteome</keyword>
<feature type="transmembrane region" description="Helical" evidence="8">
    <location>
        <begin position="168"/>
        <end position="189"/>
    </location>
</feature>
<feature type="transmembrane region" description="Helical" evidence="8">
    <location>
        <begin position="225"/>
        <end position="252"/>
    </location>
</feature>
<dbReference type="GO" id="GO:0055085">
    <property type="term" value="P:transmembrane transport"/>
    <property type="evidence" value="ECO:0007669"/>
    <property type="project" value="TreeGrafter"/>
</dbReference>
<keyword evidence="3" id="KW-0813">Transport</keyword>
<feature type="transmembrane region" description="Helical" evidence="8">
    <location>
        <begin position="315"/>
        <end position="344"/>
    </location>
</feature>
<keyword evidence="7 8" id="KW-0472">Membrane</keyword>
<organism evidence="9 10">
    <name type="scientific">Sediminispirochaeta smaragdinae (strain DSM 11293 / JCM 15392 / SEBR 4228)</name>
    <name type="common">Spirochaeta smaragdinae</name>
    <dbReference type="NCBI Taxonomy" id="573413"/>
    <lineage>
        <taxon>Bacteria</taxon>
        <taxon>Pseudomonadati</taxon>
        <taxon>Spirochaetota</taxon>
        <taxon>Spirochaetia</taxon>
        <taxon>Spirochaetales</taxon>
        <taxon>Spirochaetaceae</taxon>
        <taxon>Sediminispirochaeta</taxon>
    </lineage>
</organism>
<dbReference type="EMBL" id="CP002116">
    <property type="protein sequence ID" value="ADK81997.1"/>
    <property type="molecule type" value="Genomic_DNA"/>
</dbReference>
<evidence type="ECO:0000256" key="1">
    <source>
        <dbReference type="ARBA" id="ARBA00004651"/>
    </source>
</evidence>
<evidence type="ECO:0000256" key="6">
    <source>
        <dbReference type="ARBA" id="ARBA00022989"/>
    </source>
</evidence>
<dbReference type="Pfam" id="PF01594">
    <property type="entry name" value="AI-2E_transport"/>
    <property type="match status" value="1"/>
</dbReference>
<keyword evidence="4" id="KW-1003">Cell membrane</keyword>
<evidence type="ECO:0000256" key="2">
    <source>
        <dbReference type="ARBA" id="ARBA00009773"/>
    </source>
</evidence>
<dbReference type="AlphaFoldDB" id="E1R3M6"/>
<dbReference type="PANTHER" id="PTHR21716:SF53">
    <property type="entry name" value="PERMEASE PERM-RELATED"/>
    <property type="match status" value="1"/>
</dbReference>
<evidence type="ECO:0000256" key="3">
    <source>
        <dbReference type="ARBA" id="ARBA00022448"/>
    </source>
</evidence>
<evidence type="ECO:0008006" key="11">
    <source>
        <dbReference type="Google" id="ProtNLM"/>
    </source>
</evidence>
<feature type="transmembrane region" description="Helical" evidence="8">
    <location>
        <begin position="21"/>
        <end position="43"/>
    </location>
</feature>
<feature type="transmembrane region" description="Helical" evidence="8">
    <location>
        <begin position="76"/>
        <end position="103"/>
    </location>
</feature>
<dbReference type="RefSeq" id="WP_013255456.1">
    <property type="nucleotide sequence ID" value="NC_014364.1"/>
</dbReference>
<dbReference type="OrthoDB" id="41658at2"/>
<evidence type="ECO:0000313" key="10">
    <source>
        <dbReference type="Proteomes" id="UP000002318"/>
    </source>
</evidence>
<dbReference type="GO" id="GO:0005886">
    <property type="term" value="C:plasma membrane"/>
    <property type="evidence" value="ECO:0007669"/>
    <property type="project" value="UniProtKB-SubCell"/>
</dbReference>
<dbReference type="HOGENOM" id="CLU_031275_8_3_12"/>
<dbReference type="STRING" id="573413.Spirs_2894"/>
<dbReference type="PANTHER" id="PTHR21716">
    <property type="entry name" value="TRANSMEMBRANE PROTEIN"/>
    <property type="match status" value="1"/>
</dbReference>
<keyword evidence="6 8" id="KW-1133">Transmembrane helix</keyword>
<evidence type="ECO:0000256" key="8">
    <source>
        <dbReference type="SAM" id="Phobius"/>
    </source>
</evidence>
<evidence type="ECO:0000256" key="4">
    <source>
        <dbReference type="ARBA" id="ARBA00022475"/>
    </source>
</evidence>
<comment type="subcellular location">
    <subcellularLocation>
        <location evidence="1">Cell membrane</location>
        <topology evidence="1">Multi-pass membrane protein</topology>
    </subcellularLocation>
</comment>
<evidence type="ECO:0000256" key="5">
    <source>
        <dbReference type="ARBA" id="ARBA00022692"/>
    </source>
</evidence>
<sequence>MAEPTDRYLVRVKKRRAKPKTAFDPAGLAILAYFLLFCLAYILSPTITGALTLGWYLSLIIEVPARGLYKIKIFPYRLAITLSSVIIFSILIFGISGIIPIILDEGRKLFPVLRDSFLSLSVPDALRQNPFGQELMDGIRQAVSSLMQKTAEFGVIIVNDIFQRLPGISTSLIIFVITAAYFTSLLPVFKKNLWRFLPASGRERARSFLSEVYGDIRHFIAGQMIVALFVGVAVWLGMLLVGIPYAMFIGFLSALTNFIPYMGIIVAAVPSLILGLSHGGLIGLLKVTLVLVAVNQFEGWVLSPKIQGSRMKLNWFAIILAILLSGTLLGVVGILIAIPLVVFFKRFWIWYVQEALQNV</sequence>
<feature type="transmembrane region" description="Helical" evidence="8">
    <location>
        <begin position="258"/>
        <end position="276"/>
    </location>
</feature>